<feature type="active site" description="For ring-opening step" evidence="4">
    <location>
        <position position="146"/>
    </location>
</feature>
<feature type="active site" description="Proton acceptor; for ring-opening step" evidence="4">
    <location>
        <position position="141"/>
    </location>
</feature>
<comment type="catalytic activity">
    <reaction evidence="1 4">
        <text>alpha-D-glucosamine 6-phosphate + H2O = beta-D-fructose 6-phosphate + NH4(+)</text>
        <dbReference type="Rhea" id="RHEA:12172"/>
        <dbReference type="ChEBI" id="CHEBI:15377"/>
        <dbReference type="ChEBI" id="CHEBI:28938"/>
        <dbReference type="ChEBI" id="CHEBI:57634"/>
        <dbReference type="ChEBI" id="CHEBI:75989"/>
        <dbReference type="EC" id="3.5.99.6"/>
    </reaction>
</comment>
<dbReference type="AlphaFoldDB" id="F6CUP1"/>
<feature type="active site" description="For ring-opening step" evidence="4">
    <location>
        <position position="139"/>
    </location>
</feature>
<comment type="similarity">
    <text evidence="4">Belongs to the glucosamine/galactosamine-6-phosphate isomerase family. NagB subfamily.</text>
</comment>
<reference evidence="6 7" key="1">
    <citation type="journal article" date="2012" name="Stand. Genomic Sci.">
        <title>Complete genome sequence of Marinomonas posidonica type strain (IVIA-Po-181(T)).</title>
        <authorList>
            <person name="Lucas-Elio P."/>
            <person name="Goodwin L."/>
            <person name="Woyke T."/>
            <person name="Pitluck S."/>
            <person name="Nolan M."/>
            <person name="Kyrpides N.C."/>
            <person name="Detter J.C."/>
            <person name="Copeland A."/>
            <person name="Lu M."/>
            <person name="Bruce D."/>
            <person name="Detter C."/>
            <person name="Tapia R."/>
            <person name="Han S."/>
            <person name="Land M.L."/>
            <person name="Ivanova N."/>
            <person name="Mikhailova N."/>
            <person name="Johnston A.W."/>
            <person name="Sanchez-Amat A."/>
        </authorList>
    </citation>
    <scope>NUCLEOTIDE SEQUENCE [LARGE SCALE GENOMIC DNA]</scope>
    <source>
        <strain evidence="7">CECT 7376 / NCIMB 14433 / IVIA-Po-181</strain>
    </source>
</reference>
<comment type="function">
    <text evidence="4">Catalyzes the reversible isomerization-deamination of glucosamine 6-phosphate (GlcN6P) to form fructose 6-phosphate (Fru6P) and ammonium ion.</text>
</comment>
<dbReference type="GO" id="GO:0019262">
    <property type="term" value="P:N-acetylneuraminate catabolic process"/>
    <property type="evidence" value="ECO:0007669"/>
    <property type="project" value="UniProtKB-UniRule"/>
</dbReference>
<proteinExistence type="inferred from homology"/>
<dbReference type="KEGG" id="mpc:Mar181_1103"/>
<evidence type="ECO:0000313" key="6">
    <source>
        <dbReference type="EMBL" id="AEF54151.1"/>
    </source>
</evidence>
<dbReference type="EC" id="3.5.99.6" evidence="4"/>
<dbReference type="HAMAP" id="MF_01241">
    <property type="entry name" value="GlcN6P_deamin"/>
    <property type="match status" value="1"/>
</dbReference>
<dbReference type="UniPathway" id="UPA00629">
    <property type="reaction ID" value="UER00684"/>
</dbReference>
<dbReference type="STRING" id="491952.Mar181_1103"/>
<gene>
    <name evidence="4" type="primary">nagB</name>
    <name evidence="6" type="ordered locus">Mar181_1103</name>
</gene>
<organism evidence="6 7">
    <name type="scientific">Marinomonas posidonica (strain CECT 7376 / NCIMB 14433 / IVIA-Po-181)</name>
    <dbReference type="NCBI Taxonomy" id="491952"/>
    <lineage>
        <taxon>Bacteria</taxon>
        <taxon>Pseudomonadati</taxon>
        <taxon>Pseudomonadota</taxon>
        <taxon>Gammaproteobacteria</taxon>
        <taxon>Oceanospirillales</taxon>
        <taxon>Oceanospirillaceae</taxon>
        <taxon>Marinomonas</taxon>
    </lineage>
</organism>
<accession>F6CUP1</accession>
<dbReference type="InterPro" id="IPR037171">
    <property type="entry name" value="NagB/RpiA_transferase-like"/>
</dbReference>
<dbReference type="InterPro" id="IPR018321">
    <property type="entry name" value="Glucosamine6P_isomerase_CS"/>
</dbReference>
<evidence type="ECO:0000256" key="4">
    <source>
        <dbReference type="HAMAP-Rule" id="MF_01241"/>
    </source>
</evidence>
<keyword evidence="3 4" id="KW-0119">Carbohydrate metabolism</keyword>
<dbReference type="InterPro" id="IPR004547">
    <property type="entry name" value="Glucosamine6P_isomerase"/>
</dbReference>
<evidence type="ECO:0000256" key="3">
    <source>
        <dbReference type="ARBA" id="ARBA00023277"/>
    </source>
</evidence>
<feature type="active site" description="Proton acceptor; for enolization step" evidence="4">
    <location>
        <position position="67"/>
    </location>
</feature>
<dbReference type="Gene3D" id="3.40.50.1360">
    <property type="match status" value="1"/>
</dbReference>
<evidence type="ECO:0000259" key="5">
    <source>
        <dbReference type="Pfam" id="PF01182"/>
    </source>
</evidence>
<dbReference type="EMBL" id="CP002771">
    <property type="protein sequence ID" value="AEF54151.1"/>
    <property type="molecule type" value="Genomic_DNA"/>
</dbReference>
<dbReference type="CDD" id="cd01399">
    <property type="entry name" value="GlcN6P_deaminase"/>
    <property type="match status" value="1"/>
</dbReference>
<dbReference type="InterPro" id="IPR006148">
    <property type="entry name" value="Glc/Gal-6P_isomerase"/>
</dbReference>
<dbReference type="RefSeq" id="WP_013795627.1">
    <property type="nucleotide sequence ID" value="NC_015559.1"/>
</dbReference>
<dbReference type="Pfam" id="PF01182">
    <property type="entry name" value="Glucosamine_iso"/>
    <property type="match status" value="1"/>
</dbReference>
<comment type="pathway">
    <text evidence="4">Amino-sugar metabolism; N-acetylneuraminate degradation; D-fructose 6-phosphate from N-acetylneuraminate: step 5/5.</text>
</comment>
<dbReference type="FunFam" id="3.40.50.1360:FF:000003">
    <property type="entry name" value="Glucosamine-6-phosphate deaminase"/>
    <property type="match status" value="1"/>
</dbReference>
<keyword evidence="2 4" id="KW-0378">Hydrolase</keyword>
<protein>
    <recommendedName>
        <fullName evidence="4">Glucosamine-6-phosphate deaminase</fullName>
        <ecNumber evidence="4">3.5.99.6</ecNumber>
    </recommendedName>
    <alternativeName>
        <fullName evidence="4">GlcN6P deaminase</fullName>
        <shortName evidence="4">GNPDA</shortName>
    </alternativeName>
    <alternativeName>
        <fullName evidence="4">Glucosamine-6-phosphate isomerase</fullName>
    </alternativeName>
</protein>
<dbReference type="GO" id="GO:0006046">
    <property type="term" value="P:N-acetylglucosamine catabolic process"/>
    <property type="evidence" value="ECO:0007669"/>
    <property type="project" value="UniProtKB-UniRule"/>
</dbReference>
<dbReference type="GO" id="GO:0004342">
    <property type="term" value="F:glucosamine-6-phosphate deaminase activity"/>
    <property type="evidence" value="ECO:0007669"/>
    <property type="project" value="UniProtKB-UniRule"/>
</dbReference>
<dbReference type="PANTHER" id="PTHR11280">
    <property type="entry name" value="GLUCOSAMINE-6-PHOSPHATE ISOMERASE"/>
    <property type="match status" value="1"/>
</dbReference>
<dbReference type="eggNOG" id="COG0363">
    <property type="taxonomic scope" value="Bacteria"/>
</dbReference>
<dbReference type="SUPFAM" id="SSF100950">
    <property type="entry name" value="NagB/RpiA/CoA transferase-like"/>
    <property type="match status" value="1"/>
</dbReference>
<dbReference type="GO" id="GO:0042802">
    <property type="term" value="F:identical protein binding"/>
    <property type="evidence" value="ECO:0007669"/>
    <property type="project" value="TreeGrafter"/>
</dbReference>
<dbReference type="OrthoDB" id="9791139at2"/>
<name>F6CUP1_MARPP</name>
<dbReference type="Proteomes" id="UP000009230">
    <property type="component" value="Chromosome"/>
</dbReference>
<dbReference type="GO" id="GO:0005975">
    <property type="term" value="P:carbohydrate metabolic process"/>
    <property type="evidence" value="ECO:0007669"/>
    <property type="project" value="InterPro"/>
</dbReference>
<dbReference type="NCBIfam" id="TIGR00502">
    <property type="entry name" value="nagB"/>
    <property type="match status" value="1"/>
</dbReference>
<evidence type="ECO:0000256" key="2">
    <source>
        <dbReference type="ARBA" id="ARBA00022801"/>
    </source>
</evidence>
<comment type="caution">
    <text evidence="4">Lacks conserved residue(s) required for the propagation of feature annotation.</text>
</comment>
<keyword evidence="7" id="KW-1185">Reference proteome</keyword>
<dbReference type="PANTHER" id="PTHR11280:SF5">
    <property type="entry name" value="GLUCOSAMINE-6-PHOSPHATE ISOMERASE"/>
    <property type="match status" value="1"/>
</dbReference>
<sequence length="261" mass="28854">MRVIILDTANQVAQYAADLLLETVRKKSRPVLGLATGSTPISTYQQVINAVQAGQASFKNTTTFNLDEYIGIDDTHPQSYRHFMKHYLFNHIDIDLANTHLPMAASLDETRLVENAQDYENAIQEAGGIDLQLLGIGENGHIGFNEPTSSLRSRTRIKSLSESTIEANKRFFADGEYQPHLALTMGIETILESKHILLLATGHKKAAAVKAMVEGPLTAMCPASALQQHAKACLVLDQDAAAQLSLKDYYVWCEKQRQELT</sequence>
<dbReference type="PROSITE" id="PS01161">
    <property type="entry name" value="GLC_GALNAC_ISOMERASE"/>
    <property type="match status" value="1"/>
</dbReference>
<evidence type="ECO:0000256" key="1">
    <source>
        <dbReference type="ARBA" id="ARBA00000644"/>
    </source>
</evidence>
<evidence type="ECO:0000313" key="7">
    <source>
        <dbReference type="Proteomes" id="UP000009230"/>
    </source>
</evidence>
<comment type="subunit">
    <text evidence="4">Homohexamer.</text>
</comment>
<dbReference type="HOGENOM" id="CLU_049611_1_1_6"/>
<dbReference type="GO" id="GO:0006043">
    <property type="term" value="P:glucosamine catabolic process"/>
    <property type="evidence" value="ECO:0007669"/>
    <property type="project" value="TreeGrafter"/>
</dbReference>
<dbReference type="GO" id="GO:0005737">
    <property type="term" value="C:cytoplasm"/>
    <property type="evidence" value="ECO:0007669"/>
    <property type="project" value="TreeGrafter"/>
</dbReference>
<feature type="domain" description="Glucosamine/galactosamine-6-phosphate isomerase" evidence="5">
    <location>
        <begin position="8"/>
        <end position="230"/>
    </location>
</feature>